<comment type="similarity">
    <text evidence="1">Belongs to the ribosome association toxin RatA family.</text>
</comment>
<dbReference type="KEGG" id="por:APT59_07200"/>
<dbReference type="InterPro" id="IPR047137">
    <property type="entry name" value="ORF3"/>
</dbReference>
<organism evidence="4 5">
    <name type="scientific">Pseudomonas oryzihabitans</name>
    <dbReference type="NCBI Taxonomy" id="47885"/>
    <lineage>
        <taxon>Bacteria</taxon>
        <taxon>Pseudomonadati</taxon>
        <taxon>Pseudomonadota</taxon>
        <taxon>Gammaproteobacteria</taxon>
        <taxon>Pseudomonadales</taxon>
        <taxon>Pseudomonadaceae</taxon>
        <taxon>Pseudomonas</taxon>
    </lineage>
</organism>
<dbReference type="Pfam" id="PF03364">
    <property type="entry name" value="Polyketide_cyc"/>
    <property type="match status" value="1"/>
</dbReference>
<dbReference type="Proteomes" id="UP000064137">
    <property type="component" value="Chromosome"/>
</dbReference>
<gene>
    <name evidence="4" type="ORF">APT59_07200</name>
</gene>
<dbReference type="PANTHER" id="PTHR33824">
    <property type="entry name" value="POLYKETIDE CYCLASE/DEHYDRASE AND LIPID TRANSPORT SUPERFAMILY PROTEIN"/>
    <property type="match status" value="1"/>
</dbReference>
<evidence type="ECO:0000256" key="2">
    <source>
        <dbReference type="ARBA" id="ARBA00022649"/>
    </source>
</evidence>
<dbReference type="CDD" id="cd07817">
    <property type="entry name" value="SRPBCC_8"/>
    <property type="match status" value="1"/>
</dbReference>
<protein>
    <submittedName>
        <fullName evidence="4">Cyclase/dehydrase</fullName>
    </submittedName>
</protein>
<feature type="domain" description="Coenzyme Q-binding protein COQ10 START" evidence="3">
    <location>
        <begin position="99"/>
        <end position="211"/>
    </location>
</feature>
<evidence type="ECO:0000313" key="4">
    <source>
        <dbReference type="EMBL" id="ALZ84010.1"/>
    </source>
</evidence>
<proteinExistence type="inferred from homology"/>
<evidence type="ECO:0000313" key="5">
    <source>
        <dbReference type="Proteomes" id="UP000064137"/>
    </source>
</evidence>
<dbReference type="SUPFAM" id="SSF55961">
    <property type="entry name" value="Bet v1-like"/>
    <property type="match status" value="1"/>
</dbReference>
<name>A0A0U4HDN7_9PSED</name>
<dbReference type="InterPro" id="IPR005031">
    <property type="entry name" value="COQ10_START"/>
</dbReference>
<dbReference type="EMBL" id="CP013987">
    <property type="protein sequence ID" value="ALZ84010.1"/>
    <property type="molecule type" value="Genomic_DNA"/>
</dbReference>
<evidence type="ECO:0000256" key="1">
    <source>
        <dbReference type="ARBA" id="ARBA00008918"/>
    </source>
</evidence>
<sequence length="251" mass="27888">MHLDAPTPPLAPPPRDAAAIKGVERLASVAGGGLLLSRGLARGGLLGLLTGATGAWLLNRGLRGHCSIRRTLTKVRFERDVRRSLAWRSAASQTRRVVIARPRDELYQFWRDFSNLPIFMRHIERVDVLNDRYSHWVVKAPMGRFEWDAEVTDDVPGRLIGWRSCGYAGLNNLGWVSFEDVPGGTEVTAVMAYEPPAGRLGHLFARLLRRDPGTRIAQDLAELKVLLERAHAVGDRYGAIERTSHMESPLG</sequence>
<accession>A0A0U4HDN7</accession>
<dbReference type="OrthoDB" id="9797595at2"/>
<dbReference type="PANTHER" id="PTHR33824:SF7">
    <property type="entry name" value="POLYKETIDE CYCLASE_DEHYDRASE AND LIPID TRANSPORT SUPERFAMILY PROTEIN"/>
    <property type="match status" value="1"/>
</dbReference>
<evidence type="ECO:0000259" key="3">
    <source>
        <dbReference type="Pfam" id="PF03364"/>
    </source>
</evidence>
<reference evidence="4 5" key="1">
    <citation type="submission" date="2016-01" db="EMBL/GenBank/DDBJ databases">
        <title>Annotation of Pseudomonas oryzihabitans USDA-ARS-USMARC-56511.</title>
        <authorList>
            <person name="Harhay G.P."/>
            <person name="Harhay D.M."/>
            <person name="Smith T.P.L."/>
            <person name="Bono J.L."/>
            <person name="Heaton M.P."/>
            <person name="Clawson M.L."/>
            <person name="Chitko-Mckown C.G."/>
            <person name="Capik S.F."/>
            <person name="DeDonder K.D."/>
            <person name="Apley M.D."/>
            <person name="Lubbers B.V."/>
            <person name="White B.J."/>
            <person name="Larson R.L."/>
        </authorList>
    </citation>
    <scope>NUCLEOTIDE SEQUENCE [LARGE SCALE GENOMIC DNA]</scope>
    <source>
        <strain evidence="4 5">USDA-ARS-USMARC-56511</strain>
    </source>
</reference>
<dbReference type="RefSeq" id="WP_059314234.1">
    <property type="nucleotide sequence ID" value="NZ_CP013987.1"/>
</dbReference>
<dbReference type="AlphaFoldDB" id="A0A0U4HDN7"/>
<keyword evidence="2" id="KW-1277">Toxin-antitoxin system</keyword>
<dbReference type="Gene3D" id="3.30.530.20">
    <property type="match status" value="1"/>
</dbReference>
<dbReference type="InterPro" id="IPR023393">
    <property type="entry name" value="START-like_dom_sf"/>
</dbReference>